<dbReference type="Gene3D" id="1.10.260.100">
    <property type="match status" value="1"/>
</dbReference>
<evidence type="ECO:0000256" key="1">
    <source>
        <dbReference type="ARBA" id="ARBA00006499"/>
    </source>
</evidence>
<keyword evidence="4" id="KW-1133">Transmembrane helix</keyword>
<evidence type="ECO:0000256" key="2">
    <source>
        <dbReference type="ARBA" id="ARBA00022737"/>
    </source>
</evidence>
<dbReference type="PANTHER" id="PTHR10655">
    <property type="entry name" value="LYSOPHOSPHOLIPASE-RELATED"/>
    <property type="match status" value="1"/>
</dbReference>
<dbReference type="InterPro" id="IPR050565">
    <property type="entry name" value="LYPA1-2/EST-like"/>
</dbReference>
<sequence length="431" mass="47057">MRVSGVRNSEVLLKTSSFGDKNVSSITIVALWHRDFGWASSICLQKNCSIGNNGRRVHINIRGRSVVSSMGIGRIEEAVVFLVRYFPSFLFVFLVLTVLLLVRSLFYVVESFWVLCYVFGQASAEKSVILLHGFGDAGAKFLGETLSVLTKIEDVRLLLPQAPVEQLQGEALQSWYLPTNGQWVVDDGIAAPAIAYVHAMIRREVARGVPPHQIVVGGFAQGGSCGVRAALSFPDAPLGGAVALSSFFGSNAAAVAPANRRLKVLVCHGKEDELVPFSEGERTASVLRSLLGRHDQVAFKEYEWKHGVATDEVSDILEFLNERFSEQPDEPMAFDPAGVSDISATPSWEDVSTLPDAPPEGVPTLDPAVMLEILGDEELQRAAQDPEAMAVMQDVMMNPDNLDRHTGNPRVQEVVGRLRKHLRRAPAPMAD</sequence>
<keyword evidence="7" id="KW-1185">Reference proteome</keyword>
<evidence type="ECO:0000313" key="6">
    <source>
        <dbReference type="EMBL" id="CAK0885499.1"/>
    </source>
</evidence>
<accession>A0ABN9WKI1</accession>
<evidence type="ECO:0000313" key="7">
    <source>
        <dbReference type="Proteomes" id="UP001189429"/>
    </source>
</evidence>
<dbReference type="Gene3D" id="3.40.50.1820">
    <property type="entry name" value="alpha/beta hydrolase"/>
    <property type="match status" value="1"/>
</dbReference>
<dbReference type="Pfam" id="PF17830">
    <property type="entry name" value="STI1-HOP_DP"/>
    <property type="match status" value="1"/>
</dbReference>
<evidence type="ECO:0000259" key="5">
    <source>
        <dbReference type="SMART" id="SM00727"/>
    </source>
</evidence>
<feature type="transmembrane region" description="Helical" evidence="4">
    <location>
        <begin position="89"/>
        <end position="109"/>
    </location>
</feature>
<evidence type="ECO:0000256" key="3">
    <source>
        <dbReference type="ARBA" id="ARBA00022801"/>
    </source>
</evidence>
<keyword evidence="4" id="KW-0472">Membrane</keyword>
<dbReference type="InterPro" id="IPR029058">
    <property type="entry name" value="AB_hydrolase_fold"/>
</dbReference>
<dbReference type="SUPFAM" id="SSF53474">
    <property type="entry name" value="alpha/beta-Hydrolases"/>
    <property type="match status" value="1"/>
</dbReference>
<keyword evidence="2" id="KW-0677">Repeat</keyword>
<comment type="caution">
    <text evidence="6">The sequence shown here is derived from an EMBL/GenBank/DDBJ whole genome shotgun (WGS) entry which is preliminary data.</text>
</comment>
<protein>
    <recommendedName>
        <fullName evidence="5">STI1 domain-containing protein</fullName>
    </recommendedName>
</protein>
<gene>
    <name evidence="6" type="ORF">PCOR1329_LOCUS67108</name>
</gene>
<dbReference type="EMBL" id="CAUYUJ010018681">
    <property type="protein sequence ID" value="CAK0885499.1"/>
    <property type="molecule type" value="Genomic_DNA"/>
</dbReference>
<dbReference type="InterPro" id="IPR006636">
    <property type="entry name" value="STI1_HS-bd"/>
</dbReference>
<keyword evidence="4" id="KW-0812">Transmembrane</keyword>
<proteinExistence type="inferred from homology"/>
<dbReference type="InterPro" id="IPR003140">
    <property type="entry name" value="PLipase/COase/thioEstase"/>
</dbReference>
<keyword evidence="3" id="KW-0378">Hydrolase</keyword>
<feature type="domain" description="STI1" evidence="5">
    <location>
        <begin position="376"/>
        <end position="415"/>
    </location>
</feature>
<comment type="similarity">
    <text evidence="1">Belongs to the AB hydrolase superfamily. AB hydrolase 2 family.</text>
</comment>
<dbReference type="SMART" id="SM00727">
    <property type="entry name" value="STI1"/>
    <property type="match status" value="1"/>
</dbReference>
<organism evidence="6 7">
    <name type="scientific">Prorocentrum cordatum</name>
    <dbReference type="NCBI Taxonomy" id="2364126"/>
    <lineage>
        <taxon>Eukaryota</taxon>
        <taxon>Sar</taxon>
        <taxon>Alveolata</taxon>
        <taxon>Dinophyceae</taxon>
        <taxon>Prorocentrales</taxon>
        <taxon>Prorocentraceae</taxon>
        <taxon>Prorocentrum</taxon>
    </lineage>
</organism>
<reference evidence="6" key="1">
    <citation type="submission" date="2023-10" db="EMBL/GenBank/DDBJ databases">
        <authorList>
            <person name="Chen Y."/>
            <person name="Shah S."/>
            <person name="Dougan E. K."/>
            <person name="Thang M."/>
            <person name="Chan C."/>
        </authorList>
    </citation>
    <scope>NUCLEOTIDE SEQUENCE [LARGE SCALE GENOMIC DNA]</scope>
</reference>
<dbReference type="Pfam" id="PF02230">
    <property type="entry name" value="Abhydrolase_2"/>
    <property type="match status" value="1"/>
</dbReference>
<dbReference type="PANTHER" id="PTHR10655:SF17">
    <property type="entry name" value="LYSOPHOSPHOLIPASE-LIKE PROTEIN 1"/>
    <property type="match status" value="1"/>
</dbReference>
<dbReference type="Proteomes" id="UP001189429">
    <property type="component" value="Unassembled WGS sequence"/>
</dbReference>
<dbReference type="InterPro" id="IPR041243">
    <property type="entry name" value="STI1/HOP_DP"/>
</dbReference>
<name>A0ABN9WKI1_9DINO</name>
<evidence type="ECO:0000256" key="4">
    <source>
        <dbReference type="SAM" id="Phobius"/>
    </source>
</evidence>